<evidence type="ECO:0000313" key="2">
    <source>
        <dbReference type="Proteomes" id="UP000183018"/>
    </source>
</evidence>
<organism evidence="1 2">
    <name type="scientific">Phytopseudomonas argentinensis</name>
    <dbReference type="NCBI Taxonomy" id="289370"/>
    <lineage>
        <taxon>Bacteria</taxon>
        <taxon>Pseudomonadati</taxon>
        <taxon>Pseudomonadota</taxon>
        <taxon>Gammaproteobacteria</taxon>
        <taxon>Pseudomonadales</taxon>
        <taxon>Pseudomonadaceae</taxon>
        <taxon>Phytopseudomonas</taxon>
    </lineage>
</organism>
<evidence type="ECO:0000313" key="1">
    <source>
        <dbReference type="EMBL" id="SFI26461.1"/>
    </source>
</evidence>
<name>A0A1I3GSZ2_9GAMM</name>
<accession>A0A1I3GSZ2</accession>
<gene>
    <name evidence="1" type="ORF">SAMN05216602_0329</name>
</gene>
<dbReference type="STRING" id="289370.SAMN05216602_0329"/>
<sequence length="137" mass="15649">MQIEIWYESTIKDSHIAEPKKIEDKFAIGRLNDPSAEISKFFEGSLLGLVIEDNGIHFKYDPNLDKLYCIALFTCKTKPSQPQLDALIKETSDQVDRGYYGEDGWFVDIGNNSYYIDLVDHDLIESQPASVVLRENV</sequence>
<dbReference type="AlphaFoldDB" id="A0A1I3GSZ2"/>
<protein>
    <submittedName>
        <fullName evidence="1">Uncharacterized protein</fullName>
    </submittedName>
</protein>
<dbReference type="EMBL" id="FORC01000001">
    <property type="protein sequence ID" value="SFI26461.1"/>
    <property type="molecule type" value="Genomic_DNA"/>
</dbReference>
<proteinExistence type="predicted"/>
<keyword evidence="2" id="KW-1185">Reference proteome</keyword>
<reference evidence="2" key="1">
    <citation type="submission" date="2016-10" db="EMBL/GenBank/DDBJ databases">
        <authorList>
            <person name="Varghese N."/>
            <person name="Submissions S."/>
        </authorList>
    </citation>
    <scope>NUCLEOTIDE SEQUENCE [LARGE SCALE GENOMIC DNA]</scope>
    <source>
        <strain evidence="2">LMG 22563</strain>
    </source>
</reference>
<dbReference type="Proteomes" id="UP000183018">
    <property type="component" value="Unassembled WGS sequence"/>
</dbReference>
<dbReference type="RefSeq" id="WP_074880164.1">
    <property type="nucleotide sequence ID" value="NZ_FORC01000001.1"/>
</dbReference>